<dbReference type="Proteomes" id="UP000235220">
    <property type="component" value="Chromosome 2"/>
</dbReference>
<evidence type="ECO:0000256" key="4">
    <source>
        <dbReference type="ARBA" id="ARBA00022737"/>
    </source>
</evidence>
<comment type="subcellular location">
    <subcellularLocation>
        <location evidence="1">Cytoplasm</location>
    </subcellularLocation>
</comment>
<keyword evidence="5" id="KW-1185">Reference proteome</keyword>
<keyword evidence="2" id="KW-0963">Cytoplasm</keyword>
<reference evidence="6" key="1">
    <citation type="submission" date="2025-08" db="UniProtKB">
        <authorList>
            <consortium name="RefSeq"/>
        </authorList>
    </citation>
    <scope>IDENTIFICATION</scope>
    <source>
        <tissue evidence="6">Leaves</tissue>
    </source>
</reference>
<dbReference type="OrthoDB" id="21128at2759"/>
<dbReference type="InParanoid" id="A0A6P9EEV1"/>
<evidence type="ECO:0000313" key="5">
    <source>
        <dbReference type="Proteomes" id="UP000235220"/>
    </source>
</evidence>
<dbReference type="GeneID" id="118345002"/>
<keyword evidence="3" id="KW-0853">WD repeat</keyword>
<evidence type="ECO:0000256" key="3">
    <source>
        <dbReference type="ARBA" id="ARBA00022574"/>
    </source>
</evidence>
<protein>
    <submittedName>
        <fullName evidence="6">Enhancer of mRNA-decapping protein 4-like</fullName>
    </submittedName>
</protein>
<dbReference type="AlphaFoldDB" id="A0A6P9EEV1"/>
<proteinExistence type="predicted"/>
<name>A0A6P9EEV1_JUGRE</name>
<keyword evidence="4" id="KW-0677">Repeat</keyword>
<dbReference type="InterPro" id="IPR045152">
    <property type="entry name" value="EDC4-like"/>
</dbReference>
<gene>
    <name evidence="6" type="primary">LOC118345002</name>
</gene>
<evidence type="ECO:0000256" key="1">
    <source>
        <dbReference type="ARBA" id="ARBA00004496"/>
    </source>
</evidence>
<dbReference type="GO" id="GO:0031087">
    <property type="term" value="P:deadenylation-independent decapping of nuclear-transcribed mRNA"/>
    <property type="evidence" value="ECO:0007669"/>
    <property type="project" value="InterPro"/>
</dbReference>
<evidence type="ECO:0000256" key="2">
    <source>
        <dbReference type="ARBA" id="ARBA00022490"/>
    </source>
</evidence>
<dbReference type="RefSeq" id="XP_035542778.1">
    <property type="nucleotide sequence ID" value="XM_035686885.1"/>
</dbReference>
<sequence>MMLEKAVNKEMAAAGPAVVRSITLAIEKTTTTAIVVPFQRAVAEKAVNQLEKSANTKPEAAVARQIQAQITSGKQALQVLIIKFDLDFMIFSEFI</sequence>
<dbReference type="PANTHER" id="PTHR15598">
    <property type="entry name" value="ENHANCER OF MRNA-DECAPPING PROTEIN 4"/>
    <property type="match status" value="1"/>
</dbReference>
<organism evidence="5 6">
    <name type="scientific">Juglans regia</name>
    <name type="common">English walnut</name>
    <dbReference type="NCBI Taxonomy" id="51240"/>
    <lineage>
        <taxon>Eukaryota</taxon>
        <taxon>Viridiplantae</taxon>
        <taxon>Streptophyta</taxon>
        <taxon>Embryophyta</taxon>
        <taxon>Tracheophyta</taxon>
        <taxon>Spermatophyta</taxon>
        <taxon>Magnoliopsida</taxon>
        <taxon>eudicotyledons</taxon>
        <taxon>Gunneridae</taxon>
        <taxon>Pentapetalae</taxon>
        <taxon>rosids</taxon>
        <taxon>fabids</taxon>
        <taxon>Fagales</taxon>
        <taxon>Juglandaceae</taxon>
        <taxon>Juglans</taxon>
    </lineage>
</organism>
<dbReference type="GO" id="GO:0005737">
    <property type="term" value="C:cytoplasm"/>
    <property type="evidence" value="ECO:0007669"/>
    <property type="project" value="UniProtKB-SubCell"/>
</dbReference>
<evidence type="ECO:0000313" key="6">
    <source>
        <dbReference type="RefSeq" id="XP_035542778.1"/>
    </source>
</evidence>
<accession>A0A6P9EEV1</accession>
<dbReference type="KEGG" id="jre:118345002"/>
<dbReference type="PANTHER" id="PTHR15598:SF5">
    <property type="entry name" value="ENHANCER OF MRNA-DECAPPING PROTEIN 4"/>
    <property type="match status" value="1"/>
</dbReference>